<keyword evidence="2" id="KW-0614">Plasmid</keyword>
<proteinExistence type="predicted"/>
<feature type="region of interest" description="Disordered" evidence="1">
    <location>
        <begin position="35"/>
        <end position="60"/>
    </location>
</feature>
<geneLocation type="plasmid" evidence="2 3">
    <name>pIBH002-1</name>
</geneLocation>
<dbReference type="AlphaFoldDB" id="A0AA47B5V5"/>
<gene>
    <name evidence="2" type="ORF">LDX53_09110</name>
</gene>
<reference evidence="2" key="1">
    <citation type="submission" date="2021-09" db="EMBL/GenBank/DDBJ databases">
        <title>Lactobacillus species from Apis mellifera, Switzerland.</title>
        <authorList>
            <person name="Pfister J."/>
            <person name="Brown A."/>
            <person name="Neumann P."/>
            <person name="Collaud A."/>
            <person name="Retschnig G."/>
            <person name="Perreten V."/>
        </authorList>
    </citation>
    <scope>NUCLEOTIDE SEQUENCE</scope>
    <source>
        <strain evidence="2">IBH002</strain>
        <plasmid evidence="2">pIBH002-1</plasmid>
    </source>
</reference>
<accession>A0AA47B5V5</accession>
<dbReference type="EMBL" id="CP084390">
    <property type="protein sequence ID" value="UZX30634.1"/>
    <property type="molecule type" value="Genomic_DNA"/>
</dbReference>
<dbReference type="Proteomes" id="UP001164557">
    <property type="component" value="Plasmid pIBH002-1"/>
</dbReference>
<organism evidence="2 3">
    <name type="scientific">Lactobacillus helsingborgensis</name>
    <dbReference type="NCBI Taxonomy" id="1218494"/>
    <lineage>
        <taxon>Bacteria</taxon>
        <taxon>Bacillati</taxon>
        <taxon>Bacillota</taxon>
        <taxon>Bacilli</taxon>
        <taxon>Lactobacillales</taxon>
        <taxon>Lactobacillaceae</taxon>
        <taxon>Lactobacillus</taxon>
    </lineage>
</organism>
<name>A0AA47B5V5_9LACO</name>
<evidence type="ECO:0000313" key="2">
    <source>
        <dbReference type="EMBL" id="UZX30634.1"/>
    </source>
</evidence>
<feature type="region of interest" description="Disordered" evidence="1">
    <location>
        <begin position="329"/>
        <end position="348"/>
    </location>
</feature>
<sequence>MFNILLLISLLVIMVALIVGGIIIYHHSQQQDFDMTPRDKAGDSLGNSEEDVENNPAESPVYEEEITYDDWVNWENLLQEAGIIDIRDGMIEYETGDNSRMFIALAEMQQSNPYLKTPEELLQQNAIQEVFFNSIREPLKITSQSQRVEMTNFLNQLKENSQKIIGSNTQMKNYATEVIEDTLNYQQQAERFENKAYLQFMAVIKPEEVYGDSVETLEEQIHEKAFEKLSRQIERANGLLRRADHALAPLASFGLIEVLYKTFNRKSSVKIRLENIIKQQKYQIFTSAKQPDKFYKEVQQRIHIEEKAINHARDILLKEQKEKNDELLAKGKDYYSEENNENSTNKDNVLETFDFKDLN</sequence>
<keyword evidence="3" id="KW-1185">Reference proteome</keyword>
<protein>
    <submittedName>
        <fullName evidence="2">Uncharacterized protein</fullName>
    </submittedName>
</protein>
<evidence type="ECO:0000256" key="1">
    <source>
        <dbReference type="SAM" id="MobiDB-lite"/>
    </source>
</evidence>
<dbReference type="RefSeq" id="WP_244885272.1">
    <property type="nucleotide sequence ID" value="NZ_CP084385.1"/>
</dbReference>
<evidence type="ECO:0000313" key="3">
    <source>
        <dbReference type="Proteomes" id="UP001164557"/>
    </source>
</evidence>